<sequence>MAGSVVTFLKSVWAIRSIVFIFIAFLAPIGFLFNGSLESRCAYVMVSMAILWLTEALPITATAMMPMFLLPLLTVQPGKVVCGNYFNDTSMLFLGGLLIGVAMEEVNIHRRIAMGITMKLGSRSNTLMFGLMLPTWVLSMWISNTAATAMMLPILTAVSEQTAAHMSLKENQRLSKGLTLSVAYAANVGGIATLTGTPPNLVLHGQAEKQFQKVGAADSGITYANWMAFAFPLSLIMLFLTWFWLQIVFLRCGCCKSVDEGRKNAIESAVRQEYKKLGAIRFGEVVVLVLLSILALLWVFRDLPDVGGWGNGFLDADGKSTVRDSTAAILVATLLFVLPSEVPKIFCWSRYSVADVQTEEEEQNRPAYKPILTWKVAEKKVAWGVLVLLGGGFALGDACTSSGLSRLVGCELGVLRSLDPWVMNLILCLTVAGATEITSNTATASLLMPIVFELAITTGIHPLYLMISTALACSFAFMLPVATPPNAIVFSTGYLTIPDMALSGCVMNVLAVMVLTAAINTWGAAIFDLGSLPAIFVNSTMLSSCPGTQSNYLINQTFAKLTTTV</sequence>
<evidence type="ECO:0000256" key="2">
    <source>
        <dbReference type="ARBA" id="ARBA00006772"/>
    </source>
</evidence>
<feature type="transmembrane region" description="Helical" evidence="7">
    <location>
        <begin position="279"/>
        <end position="300"/>
    </location>
</feature>
<accession>A0A210PQT5</accession>
<comment type="subcellular location">
    <subcellularLocation>
        <location evidence="1">Membrane</location>
        <topology evidence="1">Multi-pass membrane protein</topology>
    </subcellularLocation>
</comment>
<proteinExistence type="inferred from homology"/>
<dbReference type="OrthoDB" id="6493944at2759"/>
<evidence type="ECO:0000256" key="6">
    <source>
        <dbReference type="ARBA" id="ARBA00023136"/>
    </source>
</evidence>
<dbReference type="PANTHER" id="PTHR10283">
    <property type="entry name" value="SOLUTE CARRIER FAMILY 13 MEMBER"/>
    <property type="match status" value="1"/>
</dbReference>
<feature type="transmembrane region" description="Helical" evidence="7">
    <location>
        <begin position="320"/>
        <end position="338"/>
    </location>
</feature>
<dbReference type="CDD" id="cd01115">
    <property type="entry name" value="SLC13_permease"/>
    <property type="match status" value="1"/>
</dbReference>
<feature type="transmembrane region" description="Helical" evidence="7">
    <location>
        <begin position="85"/>
        <end position="103"/>
    </location>
</feature>
<organism evidence="8 9">
    <name type="scientific">Mizuhopecten yessoensis</name>
    <name type="common">Japanese scallop</name>
    <name type="synonym">Patinopecten yessoensis</name>
    <dbReference type="NCBI Taxonomy" id="6573"/>
    <lineage>
        <taxon>Eukaryota</taxon>
        <taxon>Metazoa</taxon>
        <taxon>Spiralia</taxon>
        <taxon>Lophotrochozoa</taxon>
        <taxon>Mollusca</taxon>
        <taxon>Bivalvia</taxon>
        <taxon>Autobranchia</taxon>
        <taxon>Pteriomorphia</taxon>
        <taxon>Pectinida</taxon>
        <taxon>Pectinoidea</taxon>
        <taxon>Pectinidae</taxon>
        <taxon>Mizuhopecten</taxon>
    </lineage>
</organism>
<feature type="transmembrane region" description="Helical" evidence="7">
    <location>
        <begin position="12"/>
        <end position="34"/>
    </location>
</feature>
<dbReference type="InterPro" id="IPR001898">
    <property type="entry name" value="SLC13A/DASS"/>
</dbReference>
<reference evidence="8 9" key="1">
    <citation type="journal article" date="2017" name="Nat. Ecol. Evol.">
        <title>Scallop genome provides insights into evolution of bilaterian karyotype and development.</title>
        <authorList>
            <person name="Wang S."/>
            <person name="Zhang J."/>
            <person name="Jiao W."/>
            <person name="Li J."/>
            <person name="Xun X."/>
            <person name="Sun Y."/>
            <person name="Guo X."/>
            <person name="Huan P."/>
            <person name="Dong B."/>
            <person name="Zhang L."/>
            <person name="Hu X."/>
            <person name="Sun X."/>
            <person name="Wang J."/>
            <person name="Zhao C."/>
            <person name="Wang Y."/>
            <person name="Wang D."/>
            <person name="Huang X."/>
            <person name="Wang R."/>
            <person name="Lv J."/>
            <person name="Li Y."/>
            <person name="Zhang Z."/>
            <person name="Liu B."/>
            <person name="Lu W."/>
            <person name="Hui Y."/>
            <person name="Liang J."/>
            <person name="Zhou Z."/>
            <person name="Hou R."/>
            <person name="Li X."/>
            <person name="Liu Y."/>
            <person name="Li H."/>
            <person name="Ning X."/>
            <person name="Lin Y."/>
            <person name="Zhao L."/>
            <person name="Xing Q."/>
            <person name="Dou J."/>
            <person name="Li Y."/>
            <person name="Mao J."/>
            <person name="Guo H."/>
            <person name="Dou H."/>
            <person name="Li T."/>
            <person name="Mu C."/>
            <person name="Jiang W."/>
            <person name="Fu Q."/>
            <person name="Fu X."/>
            <person name="Miao Y."/>
            <person name="Liu J."/>
            <person name="Yu Q."/>
            <person name="Li R."/>
            <person name="Liao H."/>
            <person name="Li X."/>
            <person name="Kong Y."/>
            <person name="Jiang Z."/>
            <person name="Chourrout D."/>
            <person name="Li R."/>
            <person name="Bao Z."/>
        </authorList>
    </citation>
    <scope>NUCLEOTIDE SEQUENCE [LARGE SCALE GENOMIC DNA]</scope>
    <source>
        <strain evidence="8 9">PY_sf001</strain>
    </source>
</reference>
<evidence type="ECO:0000256" key="5">
    <source>
        <dbReference type="ARBA" id="ARBA00022989"/>
    </source>
</evidence>
<dbReference type="InterPro" id="IPR031312">
    <property type="entry name" value="Na/sul_symport_CS"/>
</dbReference>
<dbReference type="GO" id="GO:0015141">
    <property type="term" value="F:succinate transmembrane transporter activity"/>
    <property type="evidence" value="ECO:0007669"/>
    <property type="project" value="UniProtKB-ARBA"/>
</dbReference>
<keyword evidence="4 7" id="KW-0812">Transmembrane</keyword>
<dbReference type="PROSITE" id="PS01271">
    <property type="entry name" value="NA_SULFATE"/>
    <property type="match status" value="1"/>
</dbReference>
<feature type="transmembrane region" description="Helical" evidence="7">
    <location>
        <begin position="223"/>
        <end position="245"/>
    </location>
</feature>
<comment type="caution">
    <text evidence="8">The sequence shown here is derived from an EMBL/GenBank/DDBJ whole genome shotgun (WGS) entry which is preliminary data.</text>
</comment>
<evidence type="ECO:0000256" key="7">
    <source>
        <dbReference type="SAM" id="Phobius"/>
    </source>
</evidence>
<dbReference type="AlphaFoldDB" id="A0A210PQT5"/>
<feature type="transmembrane region" description="Helical" evidence="7">
    <location>
        <begin position="41"/>
        <end position="65"/>
    </location>
</feature>
<dbReference type="EMBL" id="NEDP02005553">
    <property type="protein sequence ID" value="OWF38838.1"/>
    <property type="molecule type" value="Genomic_DNA"/>
</dbReference>
<feature type="transmembrane region" description="Helical" evidence="7">
    <location>
        <begin position="501"/>
        <end position="522"/>
    </location>
</feature>
<name>A0A210PQT5_MIZYE</name>
<evidence type="ECO:0000313" key="9">
    <source>
        <dbReference type="Proteomes" id="UP000242188"/>
    </source>
</evidence>
<evidence type="ECO:0000313" key="8">
    <source>
        <dbReference type="EMBL" id="OWF38838.1"/>
    </source>
</evidence>
<keyword evidence="5 7" id="KW-1133">Transmembrane helix</keyword>
<evidence type="ECO:0000256" key="1">
    <source>
        <dbReference type="ARBA" id="ARBA00004141"/>
    </source>
</evidence>
<keyword evidence="3" id="KW-0813">Transport</keyword>
<keyword evidence="6 7" id="KW-0472">Membrane</keyword>
<dbReference type="GO" id="GO:0005886">
    <property type="term" value="C:plasma membrane"/>
    <property type="evidence" value="ECO:0007669"/>
    <property type="project" value="TreeGrafter"/>
</dbReference>
<dbReference type="Proteomes" id="UP000242188">
    <property type="component" value="Unassembled WGS sequence"/>
</dbReference>
<gene>
    <name evidence="8" type="ORF">KP79_PYT23694</name>
</gene>
<keyword evidence="9" id="KW-1185">Reference proteome</keyword>
<evidence type="ECO:0000256" key="3">
    <source>
        <dbReference type="ARBA" id="ARBA00022448"/>
    </source>
</evidence>
<evidence type="ECO:0000256" key="4">
    <source>
        <dbReference type="ARBA" id="ARBA00022692"/>
    </source>
</evidence>
<comment type="similarity">
    <text evidence="2">Belongs to the SLC13A/DASS transporter (TC 2.A.47) family. NADC subfamily.</text>
</comment>
<feature type="transmembrane region" description="Helical" evidence="7">
    <location>
        <begin position="124"/>
        <end position="142"/>
    </location>
</feature>
<dbReference type="Pfam" id="PF00939">
    <property type="entry name" value="Na_sulph_symp"/>
    <property type="match status" value="1"/>
</dbReference>
<dbReference type="PANTHER" id="PTHR10283:SF82">
    <property type="entry name" value="SOLUTE CARRIER FAMILY 13 MEMBER 2"/>
    <property type="match status" value="1"/>
</dbReference>
<protein>
    <submittedName>
        <fullName evidence="8">Solute carrier family 13 member 5</fullName>
    </submittedName>
</protein>